<dbReference type="Proteomes" id="UP000813462">
    <property type="component" value="Unassembled WGS sequence"/>
</dbReference>
<dbReference type="PROSITE" id="PS00107">
    <property type="entry name" value="PROTEIN_KINASE_ATP"/>
    <property type="match status" value="1"/>
</dbReference>
<dbReference type="InterPro" id="IPR017441">
    <property type="entry name" value="Protein_kinase_ATP_BS"/>
</dbReference>
<dbReference type="EMBL" id="JAEACU010000003">
    <property type="protein sequence ID" value="KAH7536881.1"/>
    <property type="molecule type" value="Genomic_DNA"/>
</dbReference>
<dbReference type="InterPro" id="IPR011009">
    <property type="entry name" value="Kinase-like_dom_sf"/>
</dbReference>
<dbReference type="InterPro" id="IPR052751">
    <property type="entry name" value="Plant_MAPKKK"/>
</dbReference>
<gene>
    <name evidence="3" type="ORF">FEM48_Zijuj03G0033100</name>
</gene>
<keyword evidence="1" id="KW-0067">ATP-binding</keyword>
<dbReference type="InterPro" id="IPR000719">
    <property type="entry name" value="Prot_kinase_dom"/>
</dbReference>
<name>A0A978VMV6_ZIZJJ</name>
<evidence type="ECO:0000256" key="1">
    <source>
        <dbReference type="PROSITE-ProRule" id="PRU10141"/>
    </source>
</evidence>
<organism evidence="3 4">
    <name type="scientific">Ziziphus jujuba var. spinosa</name>
    <dbReference type="NCBI Taxonomy" id="714518"/>
    <lineage>
        <taxon>Eukaryota</taxon>
        <taxon>Viridiplantae</taxon>
        <taxon>Streptophyta</taxon>
        <taxon>Embryophyta</taxon>
        <taxon>Tracheophyta</taxon>
        <taxon>Spermatophyta</taxon>
        <taxon>Magnoliopsida</taxon>
        <taxon>eudicotyledons</taxon>
        <taxon>Gunneridae</taxon>
        <taxon>Pentapetalae</taxon>
        <taxon>rosids</taxon>
        <taxon>fabids</taxon>
        <taxon>Rosales</taxon>
        <taxon>Rhamnaceae</taxon>
        <taxon>Paliureae</taxon>
        <taxon>Ziziphus</taxon>
    </lineage>
</organism>
<evidence type="ECO:0000313" key="4">
    <source>
        <dbReference type="Proteomes" id="UP000813462"/>
    </source>
</evidence>
<sequence>MCSVEPLVTCSSRNRKRLKVLGSGSYGTVSLSISMNPRISPKLIAIKFATIYDSKSRQKEKRILQHFSNCSENIVRCYGNELSTENGYLVYNLLLEYANGGNLFDLIRSNPEGGLPEHEVQNYTRMILKGLHC</sequence>
<feature type="binding site" evidence="1">
    <location>
        <position position="47"/>
    </location>
    <ligand>
        <name>ATP</name>
        <dbReference type="ChEBI" id="CHEBI:30616"/>
    </ligand>
</feature>
<evidence type="ECO:0000313" key="3">
    <source>
        <dbReference type="EMBL" id="KAH7536881.1"/>
    </source>
</evidence>
<dbReference type="Pfam" id="PF00069">
    <property type="entry name" value="Pkinase"/>
    <property type="match status" value="1"/>
</dbReference>
<proteinExistence type="predicted"/>
<reference evidence="3" key="1">
    <citation type="journal article" date="2021" name="Front. Plant Sci.">
        <title>Chromosome-Scale Genome Assembly for Chinese Sour Jujube and Insights Into Its Genome Evolution and Domestication Signature.</title>
        <authorList>
            <person name="Shen L.-Y."/>
            <person name="Luo H."/>
            <person name="Wang X.-L."/>
            <person name="Wang X.-M."/>
            <person name="Qiu X.-J."/>
            <person name="Liu H."/>
            <person name="Zhou S.-S."/>
            <person name="Jia K.-H."/>
            <person name="Nie S."/>
            <person name="Bao Y.-T."/>
            <person name="Zhang R.-G."/>
            <person name="Yun Q.-Z."/>
            <person name="Chai Y.-H."/>
            <person name="Lu J.-Y."/>
            <person name="Li Y."/>
            <person name="Zhao S.-W."/>
            <person name="Mao J.-F."/>
            <person name="Jia S.-G."/>
            <person name="Mao Y.-M."/>
        </authorList>
    </citation>
    <scope>NUCLEOTIDE SEQUENCE</scope>
    <source>
        <strain evidence="3">AT0</strain>
        <tissue evidence="3">Leaf</tissue>
    </source>
</reference>
<dbReference type="GO" id="GO:0007165">
    <property type="term" value="P:signal transduction"/>
    <property type="evidence" value="ECO:0007669"/>
    <property type="project" value="TreeGrafter"/>
</dbReference>
<dbReference type="GO" id="GO:0005524">
    <property type="term" value="F:ATP binding"/>
    <property type="evidence" value="ECO:0007669"/>
    <property type="project" value="UniProtKB-UniRule"/>
</dbReference>
<dbReference type="AlphaFoldDB" id="A0A978VMV6"/>
<protein>
    <recommendedName>
        <fullName evidence="2">Protein kinase domain-containing protein</fullName>
    </recommendedName>
</protein>
<dbReference type="PROSITE" id="PS50011">
    <property type="entry name" value="PROTEIN_KINASE_DOM"/>
    <property type="match status" value="1"/>
</dbReference>
<evidence type="ECO:0000259" key="2">
    <source>
        <dbReference type="PROSITE" id="PS50011"/>
    </source>
</evidence>
<keyword evidence="1" id="KW-0547">Nucleotide-binding</keyword>
<feature type="domain" description="Protein kinase" evidence="2">
    <location>
        <begin position="15"/>
        <end position="133"/>
    </location>
</feature>
<dbReference type="SUPFAM" id="SSF56112">
    <property type="entry name" value="Protein kinase-like (PK-like)"/>
    <property type="match status" value="1"/>
</dbReference>
<dbReference type="PANTHER" id="PTHR48011:SF51">
    <property type="entry name" value="PROTEIN KINASE SUPERFAMILY PROTEIN"/>
    <property type="match status" value="1"/>
</dbReference>
<dbReference type="Gene3D" id="1.10.510.10">
    <property type="entry name" value="Transferase(Phosphotransferase) domain 1"/>
    <property type="match status" value="1"/>
</dbReference>
<accession>A0A978VMV6</accession>
<dbReference type="PANTHER" id="PTHR48011">
    <property type="entry name" value="CCR4-NOT TRANSCRIPTIONAL COMPLEX SUBUNIT CAF120-RELATED"/>
    <property type="match status" value="1"/>
</dbReference>
<dbReference type="GO" id="GO:0004672">
    <property type="term" value="F:protein kinase activity"/>
    <property type="evidence" value="ECO:0007669"/>
    <property type="project" value="InterPro"/>
</dbReference>
<comment type="caution">
    <text evidence="3">The sequence shown here is derived from an EMBL/GenBank/DDBJ whole genome shotgun (WGS) entry which is preliminary data.</text>
</comment>